<dbReference type="Proteomes" id="UP000319557">
    <property type="component" value="Chromosome"/>
</dbReference>
<evidence type="ECO:0000256" key="1">
    <source>
        <dbReference type="SAM" id="MobiDB-lite"/>
    </source>
</evidence>
<sequence>MSLHAVEHWVLLIGLLVGMFSIPQRTARATEIGSIERYALAVDRQQFLQDLIPGSADYYYFHALHHQTMGQPELAAAYLADWSANKAFDQDPRLLGMQHRQHLLQFEATPDRTLEYLRRHLNVNLDHQPPRVRGQRQLPASLDAALIDGDELLLAAAERRETLTSAGQRRLVQIWTAADQPDDIVSPQTLRWLLERLDQPALPKIVDLVITELQQRRPQHQQFGDLPIHDVLTLDELQQVRRQVKEVASDDGVVSAILLRLRPSADSDPSQQPQVYHDYLQRAEEFVRTLPDAYNGLKASVLYHRLAADLKNEQFELQRFIDYLALPRQSPIVLPKLIERSLGGTIAELDHDYRQQAMLPPIGDDQPLVRAYLEHFFRDAASPEAFAQYLRPEYLRDLFAETKLLAGIEPRDQWFAQLSPEDQKALQERVEVTLAATNPEYQSVDEPAALHVDIKNVDELMIRIYRINTEAYCRAGRKPLSTAIDLDGLVANHSRSLKYDLPALRRHRQRIELPEIQGRGVWVVDLLGGGRRSRALIRRGDLRFAETIGAAGHRFQVLREDGNPASQARLQIGTQEFTADESGTIIVPFAAKTTTRDAILIDDAIAMPIKFRHRAGSYKLEAGFHTHRQQLQPGKLAEILIRPRLWVADRPIDPKIVEEVEVQVTATDLDGVATSKRYRDLEFTLDRELEVQFRVPRRTVQITASVSGRVASRSGGERVEVDAIKVWKINETEKTDAIADLFLARHDGGWSVEARGRSGEPLVGQAIQLSLRHRYRSNSVDVTLQTDESGTLHLGPLTDINTLAAVSSGLPSRTWPLRESGSHWPAEIHALAETEIAIPTSDLDDDADRFRIWEERAGQPYASVDQALSVRDGAVRLKSLAAGDYRLVDNDHNRSLVIRVTAGIAAGDYLMGETRELERRPPLSTSIAKAAVEGDAFVVQLSGANPLSRVHLFGGRYLPGESPAAALGLDDYSPRIKPRSIAASGFVSDRRLDEEYQYVLRRRNATKYPGNLLPQPSLILNPWETDTTENARQDAMAGDVMESRAAAAPPMPADSMHRNEPFGHPLSLSASWDFLPTQGSVLTNLEVDANGRLSIPLNAWGDASLIRVVVSDPISIVQQTVTRDLPQLQPNDLRLRTILDPAKRLSQTRAVLIASQAKPLDLSELGAARMQIYSTVGDLYRLYSSVVEDERWPEFEPLSRWHELNNEQRLDLYGRLACHELHLFLYHKDRPFFDAVVLPYLKNKLEKTFVDRWLLEEDLSAYTKLWKYEQLNAAEKALLAMRLDSSRAAVVREFDNRIALQDEDLDAVRSRIDAALLGLELDDQGGAVMFGFGGGMGGMGDAFADGVVSESLSAMPEMEADEKAGTRARRLSRQKKRSVEAQLSKEEAANMSLFYRESDLQRVAGRGFFRPLPATRQWAESQYDRIRRIEQTPDLVPVGRYWQHLAEHDVTQPFVSSELLVPTETRTAALIALATTGLPFASEADLPAGEDQPQFAPPHPVAVVTEQLREVRPLEGDSPVLVGQRFEADNERDDEKPTAFAPAEFLVGQPYLGQIVLTNPTPTIQQIDVLWQIPAGAMPLGGGRETDSRQLELEPFATQTLEYQFYFPSAGQFKHYPASVSADGMALASGEPRTFGVVDNPTQIDEETWEYIALRGDAAKIADFLKTANLRKLDWTQVAPRLRDRAIYDVVLRAMTEFQVWDETVWGYAVYHKDAPRITELISNDTEFVAACGPVLRSNLLTIDPVDRDLYEHLEYAPLVRSRIHPLRDQPEIMNDRLLQQYRHLMNVLSYQRKPSTEQQLALCYYLLLQNRIEEAIQRFETVARDEATPQLQYDYLDAYLALFAQDYRRAAAIADNYKSFPIPRWRQRFTELSNQLEQRRVLMSGAEIAGADRPADALPTADAADLSVWGRDSAQSQSAANEPKIELALRQDTVLIRHQNIRQAEIRFYSMDLELLFSKTPFIQNDVSQLAMIAANESEPLTLQAASGTLEYRLSPELAKQTLLVEVTGQGIRQTIFYYGGNLTTYVAEAFGQVQVLQAGNRQPISGAYVKVYAKHRDGQIRFYKDGYTDLRGRFDYTSLSTPELATTEKFAILVVAEDVGATLHEVAAPAQ</sequence>
<feature type="compositionally biased region" description="Basic residues" evidence="1">
    <location>
        <begin position="1366"/>
        <end position="1376"/>
    </location>
</feature>
<dbReference type="RefSeq" id="WP_145344827.1">
    <property type="nucleotide sequence ID" value="NZ_CP036261.1"/>
</dbReference>
<keyword evidence="3" id="KW-1185">Reference proteome</keyword>
<protein>
    <submittedName>
        <fullName evidence="2">Uncharacterized protein</fullName>
    </submittedName>
</protein>
<name>A0A517LZF6_9BACT</name>
<accession>A0A517LZF6</accession>
<organism evidence="2 3">
    <name type="scientific">Rosistilla ulvae</name>
    <dbReference type="NCBI Taxonomy" id="1930277"/>
    <lineage>
        <taxon>Bacteria</taxon>
        <taxon>Pseudomonadati</taxon>
        <taxon>Planctomycetota</taxon>
        <taxon>Planctomycetia</taxon>
        <taxon>Pirellulales</taxon>
        <taxon>Pirellulaceae</taxon>
        <taxon>Rosistilla</taxon>
    </lineage>
</organism>
<evidence type="ECO:0000313" key="3">
    <source>
        <dbReference type="Proteomes" id="UP000319557"/>
    </source>
</evidence>
<reference evidence="2 3" key="1">
    <citation type="submission" date="2019-02" db="EMBL/GenBank/DDBJ databases">
        <title>Deep-cultivation of Planctomycetes and their phenomic and genomic characterization uncovers novel biology.</title>
        <authorList>
            <person name="Wiegand S."/>
            <person name="Jogler M."/>
            <person name="Boedeker C."/>
            <person name="Pinto D."/>
            <person name="Vollmers J."/>
            <person name="Rivas-Marin E."/>
            <person name="Kohn T."/>
            <person name="Peeters S.H."/>
            <person name="Heuer A."/>
            <person name="Rast P."/>
            <person name="Oberbeckmann S."/>
            <person name="Bunk B."/>
            <person name="Jeske O."/>
            <person name="Meyerdierks A."/>
            <person name="Storesund J.E."/>
            <person name="Kallscheuer N."/>
            <person name="Luecker S."/>
            <person name="Lage O.M."/>
            <person name="Pohl T."/>
            <person name="Merkel B.J."/>
            <person name="Hornburger P."/>
            <person name="Mueller R.-W."/>
            <person name="Bruemmer F."/>
            <person name="Labrenz M."/>
            <person name="Spormann A.M."/>
            <person name="Op den Camp H."/>
            <person name="Overmann J."/>
            <person name="Amann R."/>
            <person name="Jetten M.S.M."/>
            <person name="Mascher T."/>
            <person name="Medema M.H."/>
            <person name="Devos D.P."/>
            <person name="Kaster A.-K."/>
            <person name="Ovreas L."/>
            <person name="Rohde M."/>
            <person name="Galperin M.Y."/>
            <person name="Jogler C."/>
        </authorList>
    </citation>
    <scope>NUCLEOTIDE SEQUENCE [LARGE SCALE GENOMIC DNA]</scope>
    <source>
        <strain evidence="2 3">EC9</strain>
    </source>
</reference>
<evidence type="ECO:0000313" key="2">
    <source>
        <dbReference type="EMBL" id="QDS87999.1"/>
    </source>
</evidence>
<gene>
    <name evidence="2" type="ORF">EC9_21840</name>
</gene>
<proteinExistence type="predicted"/>
<dbReference type="EMBL" id="CP036261">
    <property type="protein sequence ID" value="QDS87999.1"/>
    <property type="molecule type" value="Genomic_DNA"/>
</dbReference>
<feature type="region of interest" description="Disordered" evidence="1">
    <location>
        <begin position="1357"/>
        <end position="1379"/>
    </location>
</feature>
<dbReference type="OrthoDB" id="173865at2"/>
<dbReference type="KEGG" id="ruv:EC9_21840"/>